<reference evidence="2" key="2">
    <citation type="journal article" date="2016" name="Mol. Ecol.">
        <title>Population genomics of the filarial nematode parasite Wuchereria bancrofti from mosquitoes.</title>
        <authorList>
            <person name="Small S.T."/>
            <person name="Reimer L.J."/>
            <person name="Tisch D.J."/>
            <person name="King C.L."/>
            <person name="Christensen B.M."/>
            <person name="Siba P.M."/>
            <person name="Kazura J.W."/>
            <person name="Serre D."/>
            <person name="Zimmerman P.A."/>
        </authorList>
    </citation>
    <scope>NUCLEOTIDE SEQUENCE</scope>
    <source>
        <strain evidence="2">pt0022</strain>
    </source>
</reference>
<dbReference type="AlphaFoldDB" id="A0AAF5Q3D8"/>
<reference evidence="3" key="3">
    <citation type="submission" date="2024-02" db="UniProtKB">
        <authorList>
            <consortium name="WormBaseParasite"/>
        </authorList>
    </citation>
    <scope>IDENTIFICATION</scope>
    <source>
        <strain evidence="3">pt0022</strain>
    </source>
</reference>
<dbReference type="WBParaSite" id="mrna-Wban_09563">
    <property type="protein sequence ID" value="mrna-Wban_09563"/>
    <property type="gene ID" value="Wban_09563"/>
</dbReference>
<sequence>MIGLFLITVAIIPNVCFCKPVESNANPTIISAISSIDKVMQKNKTTPLSPLLSLLSSLSSSGLDKTSDDLKIEDEGREKGMKMFLENNKAILNTGLLIDDMIDVIREGKEPFLTLFALPLSVIFHLLGQTEIGDVFGSFGLSALLNIISK</sequence>
<dbReference type="Proteomes" id="UP000093561">
    <property type="component" value="Unassembled WGS sequence"/>
</dbReference>
<feature type="chain" id="PRO_5042158252" evidence="1">
    <location>
        <begin position="19"/>
        <end position="150"/>
    </location>
</feature>
<organism evidence="2 3">
    <name type="scientific">Wuchereria bancrofti</name>
    <dbReference type="NCBI Taxonomy" id="6293"/>
    <lineage>
        <taxon>Eukaryota</taxon>
        <taxon>Metazoa</taxon>
        <taxon>Ecdysozoa</taxon>
        <taxon>Nematoda</taxon>
        <taxon>Chromadorea</taxon>
        <taxon>Rhabditida</taxon>
        <taxon>Spirurina</taxon>
        <taxon>Spiruromorpha</taxon>
        <taxon>Filarioidea</taxon>
        <taxon>Onchocercidae</taxon>
        <taxon>Wuchereria</taxon>
    </lineage>
</organism>
<evidence type="ECO:0000313" key="3">
    <source>
        <dbReference type="WBParaSite" id="mrna-Wban_09563"/>
    </source>
</evidence>
<evidence type="ECO:0000256" key="1">
    <source>
        <dbReference type="SAM" id="SignalP"/>
    </source>
</evidence>
<reference evidence="2" key="1">
    <citation type="submission" date="2015-03" db="EMBL/GenBank/DDBJ databases">
        <title>Wuchereria bancrofti Genome Sequencing Papua New Guinea Strain.</title>
        <authorList>
            <person name="Small S.T."/>
            <person name="Serre D."/>
            <person name="Zimmerman P.A."/>
        </authorList>
    </citation>
    <scope>NUCLEOTIDE SEQUENCE [LARGE SCALE GENOMIC DNA]</scope>
    <source>
        <strain evidence="2">pt0022</strain>
    </source>
</reference>
<protein>
    <submittedName>
        <fullName evidence="3">Uncharacterized protein</fullName>
    </submittedName>
</protein>
<feature type="signal peptide" evidence="1">
    <location>
        <begin position="1"/>
        <end position="18"/>
    </location>
</feature>
<accession>A0AAF5Q3D8</accession>
<name>A0AAF5Q3D8_WUCBA</name>
<evidence type="ECO:0000313" key="2">
    <source>
        <dbReference type="Proteomes" id="UP000093561"/>
    </source>
</evidence>
<proteinExistence type="predicted"/>
<keyword evidence="1" id="KW-0732">Signal</keyword>